<gene>
    <name evidence="2" type="ORF">IFE19_00410</name>
</gene>
<proteinExistence type="predicted"/>
<keyword evidence="1" id="KW-0812">Transmembrane</keyword>
<dbReference type="EMBL" id="CP062006">
    <property type="protein sequence ID" value="QTC87912.1"/>
    <property type="molecule type" value="Genomic_DNA"/>
</dbReference>
<evidence type="ECO:0000256" key="1">
    <source>
        <dbReference type="SAM" id="Phobius"/>
    </source>
</evidence>
<feature type="transmembrane region" description="Helical" evidence="1">
    <location>
        <begin position="59"/>
        <end position="78"/>
    </location>
</feature>
<organism evidence="2 3">
    <name type="scientific">Brevundimonas pondensis</name>
    <dbReference type="NCBI Taxonomy" id="2774189"/>
    <lineage>
        <taxon>Bacteria</taxon>
        <taxon>Pseudomonadati</taxon>
        <taxon>Pseudomonadota</taxon>
        <taxon>Alphaproteobacteria</taxon>
        <taxon>Caulobacterales</taxon>
        <taxon>Caulobacteraceae</taxon>
        <taxon>Brevundimonas</taxon>
    </lineage>
</organism>
<feature type="transmembrane region" description="Helical" evidence="1">
    <location>
        <begin position="23"/>
        <end position="47"/>
    </location>
</feature>
<sequence length="100" mass="11253">MIWWALCKLFGFRPISRDSARDWAAILYTPVLTICAVALTWIIVWGGWPAETASQRLNFLGWTLMGLLALIALGTFFLQRRTVNIKAETPAGSVEIEEAR</sequence>
<keyword evidence="1" id="KW-0472">Membrane</keyword>
<dbReference type="RefSeq" id="WP_207824695.1">
    <property type="nucleotide sequence ID" value="NZ_CP062006.1"/>
</dbReference>
<evidence type="ECO:0000313" key="3">
    <source>
        <dbReference type="Proteomes" id="UP000663942"/>
    </source>
</evidence>
<protein>
    <recommendedName>
        <fullName evidence="4">Amino acid permease</fullName>
    </recommendedName>
</protein>
<accession>A0ABX7SJP2</accession>
<keyword evidence="1" id="KW-1133">Transmembrane helix</keyword>
<dbReference type="Proteomes" id="UP000663942">
    <property type="component" value="Chromosome"/>
</dbReference>
<reference evidence="2 3" key="1">
    <citation type="submission" date="2020-09" db="EMBL/GenBank/DDBJ databases">
        <title>Brevundimonas sp. LVF1 isolated from an oligotrophic pond in Goettingen, Germany.</title>
        <authorList>
            <person name="Friedrich I."/>
            <person name="Klassen A."/>
            <person name="Neubauer H."/>
            <person name="Schneider D."/>
            <person name="Hertel R."/>
            <person name="Daniel R."/>
        </authorList>
    </citation>
    <scope>NUCLEOTIDE SEQUENCE [LARGE SCALE GENOMIC DNA]</scope>
    <source>
        <strain evidence="2 3">LVF1</strain>
    </source>
</reference>
<name>A0ABX7SJP2_9CAUL</name>
<evidence type="ECO:0008006" key="4">
    <source>
        <dbReference type="Google" id="ProtNLM"/>
    </source>
</evidence>
<evidence type="ECO:0000313" key="2">
    <source>
        <dbReference type="EMBL" id="QTC87912.1"/>
    </source>
</evidence>
<keyword evidence="3" id="KW-1185">Reference proteome</keyword>